<dbReference type="Gene3D" id="1.10.10.10">
    <property type="entry name" value="Winged helix-like DNA-binding domain superfamily/Winged helix DNA-binding domain"/>
    <property type="match status" value="1"/>
</dbReference>
<name>A0A5P3A8R0_9RHOB</name>
<dbReference type="GO" id="GO:0045892">
    <property type="term" value="P:negative regulation of DNA-templated transcription"/>
    <property type="evidence" value="ECO:0007669"/>
    <property type="project" value="TreeGrafter"/>
</dbReference>
<dbReference type="PANTHER" id="PTHR30136:SF35">
    <property type="entry name" value="HTH-TYPE TRANSCRIPTIONAL REGULATOR RV1719"/>
    <property type="match status" value="1"/>
</dbReference>
<keyword evidence="1" id="KW-0805">Transcription regulation</keyword>
<proteinExistence type="predicted"/>
<keyword evidence="4" id="KW-0238">DNA-binding</keyword>
<dbReference type="KEGG" id="rid:RIdsm_00911"/>
<dbReference type="GO" id="GO:0003700">
    <property type="term" value="F:DNA-binding transcription factor activity"/>
    <property type="evidence" value="ECO:0007669"/>
    <property type="project" value="TreeGrafter"/>
</dbReference>
<dbReference type="SUPFAM" id="SSF46785">
    <property type="entry name" value="Winged helix' DNA-binding domain"/>
    <property type="match status" value="1"/>
</dbReference>
<dbReference type="Proteomes" id="UP000325785">
    <property type="component" value="Chromosome"/>
</dbReference>
<dbReference type="InterPro" id="IPR005471">
    <property type="entry name" value="Tscrpt_reg_IclR_N"/>
</dbReference>
<protein>
    <submittedName>
        <fullName evidence="4">DNA-binding transcriptional regulator KdgR</fullName>
    </submittedName>
</protein>
<dbReference type="RefSeq" id="WP_057819564.1">
    <property type="nucleotide sequence ID" value="NZ_CAXRJZ010000104.1"/>
</dbReference>
<evidence type="ECO:0000313" key="5">
    <source>
        <dbReference type="Proteomes" id="UP000325785"/>
    </source>
</evidence>
<organism evidence="4 5">
    <name type="scientific">Roseovarius indicus</name>
    <dbReference type="NCBI Taxonomy" id="540747"/>
    <lineage>
        <taxon>Bacteria</taxon>
        <taxon>Pseudomonadati</taxon>
        <taxon>Pseudomonadota</taxon>
        <taxon>Alphaproteobacteria</taxon>
        <taxon>Rhodobacterales</taxon>
        <taxon>Roseobacteraceae</taxon>
        <taxon>Roseovarius</taxon>
    </lineage>
</organism>
<reference evidence="4 5" key="1">
    <citation type="submission" date="2018-08" db="EMBL/GenBank/DDBJ databases">
        <title>Genetic Globetrotter - A new plasmid hitch-hiking vast phylogenetic and geographic distances.</title>
        <authorList>
            <person name="Vollmers J."/>
            <person name="Petersen J."/>
        </authorList>
    </citation>
    <scope>NUCLEOTIDE SEQUENCE [LARGE SCALE GENOMIC DNA]</scope>
    <source>
        <strain evidence="4 5">DSM 26383</strain>
    </source>
</reference>
<evidence type="ECO:0000256" key="1">
    <source>
        <dbReference type="ARBA" id="ARBA00023015"/>
    </source>
</evidence>
<dbReference type="PANTHER" id="PTHR30136">
    <property type="entry name" value="HELIX-TURN-HELIX TRANSCRIPTIONAL REGULATOR, ICLR FAMILY"/>
    <property type="match status" value="1"/>
</dbReference>
<dbReference type="InterPro" id="IPR036390">
    <property type="entry name" value="WH_DNA-bd_sf"/>
</dbReference>
<evidence type="ECO:0000313" key="4">
    <source>
        <dbReference type="EMBL" id="QEW25126.1"/>
    </source>
</evidence>
<keyword evidence="2" id="KW-0804">Transcription</keyword>
<sequence length="256" mass="28830">MQHDKVKSAARVIEILEYFSEHREPARMSELTAALGYPASSVTALLRTLVAMGYMDFDQATHRYFPATRLSRLTNWMEAGGYEQTTVLDAMHKLRELTEEPVVLAAPDGVHIEYFISLHRYEGTNSHIKTGSRRLMIQNGIGWLMLSRAPLADALTIYRKTITAGLLAEEKFSEAEYSETLDRHRGTDISVLHAKDLREPTAHWNASMISTLIPVPKGHHRYLGVGVHGPTPRMTEKADMIAGHLRDLVEDLRAQV</sequence>
<evidence type="ECO:0000259" key="3">
    <source>
        <dbReference type="PROSITE" id="PS51077"/>
    </source>
</evidence>
<dbReference type="AlphaFoldDB" id="A0A5P3A8R0"/>
<gene>
    <name evidence="4" type="ORF">RIdsm_00911</name>
</gene>
<dbReference type="InterPro" id="IPR029016">
    <property type="entry name" value="GAF-like_dom_sf"/>
</dbReference>
<evidence type="ECO:0000256" key="2">
    <source>
        <dbReference type="ARBA" id="ARBA00023163"/>
    </source>
</evidence>
<dbReference type="Pfam" id="PF09339">
    <property type="entry name" value="HTH_IclR"/>
    <property type="match status" value="1"/>
</dbReference>
<dbReference type="GO" id="GO:0003677">
    <property type="term" value="F:DNA binding"/>
    <property type="evidence" value="ECO:0007669"/>
    <property type="project" value="UniProtKB-KW"/>
</dbReference>
<dbReference type="PROSITE" id="PS51077">
    <property type="entry name" value="HTH_ICLR"/>
    <property type="match status" value="1"/>
</dbReference>
<dbReference type="SUPFAM" id="SSF55781">
    <property type="entry name" value="GAF domain-like"/>
    <property type="match status" value="1"/>
</dbReference>
<dbReference type="Gene3D" id="3.30.450.40">
    <property type="match status" value="1"/>
</dbReference>
<feature type="domain" description="HTH iclR-type" evidence="3">
    <location>
        <begin position="6"/>
        <end position="68"/>
    </location>
</feature>
<dbReference type="InterPro" id="IPR036388">
    <property type="entry name" value="WH-like_DNA-bd_sf"/>
</dbReference>
<accession>A0A5P3A8R0</accession>
<dbReference type="InterPro" id="IPR050707">
    <property type="entry name" value="HTH_MetabolicPath_Reg"/>
</dbReference>
<dbReference type="EMBL" id="CP031598">
    <property type="protein sequence ID" value="QEW25126.1"/>
    <property type="molecule type" value="Genomic_DNA"/>
</dbReference>